<evidence type="ECO:0000256" key="3">
    <source>
        <dbReference type="ARBA" id="ARBA00023239"/>
    </source>
</evidence>
<keyword evidence="10" id="KW-1185">Reference proteome</keyword>
<feature type="domain" description="Polysaccharide lyase family 8 central" evidence="6">
    <location>
        <begin position="436"/>
        <end position="690"/>
    </location>
</feature>
<feature type="active site" evidence="4">
    <location>
        <position position="347"/>
    </location>
</feature>
<evidence type="ECO:0000259" key="7">
    <source>
        <dbReference type="Pfam" id="PF02884"/>
    </source>
</evidence>
<dbReference type="InterPro" id="IPR006311">
    <property type="entry name" value="TAT_signal"/>
</dbReference>
<dbReference type="Proteomes" id="UP000475214">
    <property type="component" value="Unassembled WGS sequence"/>
</dbReference>
<feature type="domain" description="Polysaccharide lyase family 8 C-terminal" evidence="7">
    <location>
        <begin position="705"/>
        <end position="775"/>
    </location>
</feature>
<organism evidence="9 10">
    <name type="scientific">Phytoactinopolyspora halotolerans</name>
    <dbReference type="NCBI Taxonomy" id="1981512"/>
    <lineage>
        <taxon>Bacteria</taxon>
        <taxon>Bacillati</taxon>
        <taxon>Actinomycetota</taxon>
        <taxon>Actinomycetes</taxon>
        <taxon>Jiangellales</taxon>
        <taxon>Jiangellaceae</taxon>
        <taxon>Phytoactinopolyspora</taxon>
    </lineage>
</organism>
<dbReference type="Gene3D" id="2.70.98.10">
    <property type="match status" value="1"/>
</dbReference>
<dbReference type="InterPro" id="IPR014718">
    <property type="entry name" value="GH-type_carb-bd"/>
</dbReference>
<dbReference type="InterPro" id="IPR011071">
    <property type="entry name" value="Lyase_8-like_C"/>
</dbReference>
<dbReference type="SUPFAM" id="SSF48230">
    <property type="entry name" value="Chondroitin AC/alginate lyase"/>
    <property type="match status" value="1"/>
</dbReference>
<dbReference type="AlphaFoldDB" id="A0A6L9SDU3"/>
<evidence type="ECO:0000256" key="5">
    <source>
        <dbReference type="SAM" id="SignalP"/>
    </source>
</evidence>
<dbReference type="InterPro" id="IPR004103">
    <property type="entry name" value="Lyase_8_C"/>
</dbReference>
<comment type="similarity">
    <text evidence="1">Belongs to the polysaccharide lyase 8 family.</text>
</comment>
<dbReference type="PANTHER" id="PTHR38481">
    <property type="entry name" value="HYALURONATE LYASE"/>
    <property type="match status" value="1"/>
</dbReference>
<name>A0A6L9SDU3_9ACTN</name>
<dbReference type="InterPro" id="IPR038970">
    <property type="entry name" value="Lyase_8"/>
</dbReference>
<gene>
    <name evidence="9" type="ORF">G1H10_18820</name>
</gene>
<accession>A0A6L9SDU3</accession>
<evidence type="ECO:0000259" key="8">
    <source>
        <dbReference type="Pfam" id="PF08124"/>
    </source>
</evidence>
<dbReference type="InterPro" id="IPR011013">
    <property type="entry name" value="Gal_mutarotase_sf_dom"/>
</dbReference>
<comment type="caution">
    <text evidence="9">The sequence shown here is derived from an EMBL/GenBank/DDBJ whole genome shotgun (WGS) entry which is preliminary data.</text>
</comment>
<dbReference type="SUPFAM" id="SSF49863">
    <property type="entry name" value="Hyaluronate lyase-like, C-terminal domain"/>
    <property type="match status" value="1"/>
</dbReference>
<reference evidence="9 10" key="1">
    <citation type="submission" date="2020-02" db="EMBL/GenBank/DDBJ databases">
        <authorList>
            <person name="Li X.-J."/>
            <person name="Han X.-M."/>
        </authorList>
    </citation>
    <scope>NUCLEOTIDE SEQUENCE [LARGE SCALE GENOMIC DNA]</scope>
    <source>
        <strain evidence="9 10">CCTCC AB 2017055</strain>
    </source>
</reference>
<dbReference type="EMBL" id="JAAGOA010000013">
    <property type="protein sequence ID" value="NEE02230.1"/>
    <property type="molecule type" value="Genomic_DNA"/>
</dbReference>
<dbReference type="Gene3D" id="1.50.10.100">
    <property type="entry name" value="Chondroitin AC/alginate lyase"/>
    <property type="match status" value="1"/>
</dbReference>
<dbReference type="Gene3D" id="2.60.220.10">
    <property type="entry name" value="Polysaccharide lyase family 8-like, C-terminal"/>
    <property type="match status" value="1"/>
</dbReference>
<dbReference type="Pfam" id="PF08124">
    <property type="entry name" value="Lyase_8_N"/>
    <property type="match status" value="1"/>
</dbReference>
<dbReference type="SUPFAM" id="SSF74650">
    <property type="entry name" value="Galactose mutarotase-like"/>
    <property type="match status" value="1"/>
</dbReference>
<dbReference type="RefSeq" id="WP_163740595.1">
    <property type="nucleotide sequence ID" value="NZ_JAAGOA010000013.1"/>
</dbReference>
<dbReference type="Pfam" id="PF02884">
    <property type="entry name" value="Lyase_8_C"/>
    <property type="match status" value="1"/>
</dbReference>
<feature type="chain" id="PRO_5026795726" evidence="5">
    <location>
        <begin position="34"/>
        <end position="820"/>
    </location>
</feature>
<dbReference type="InterPro" id="IPR003159">
    <property type="entry name" value="Lyase_8_central_dom"/>
</dbReference>
<feature type="active site" evidence="4">
    <location>
        <position position="293"/>
    </location>
</feature>
<evidence type="ECO:0000256" key="4">
    <source>
        <dbReference type="PIRSR" id="PIRSR638970-1"/>
    </source>
</evidence>
<keyword evidence="2 5" id="KW-0732">Signal</keyword>
<dbReference type="GO" id="GO:0005975">
    <property type="term" value="P:carbohydrate metabolic process"/>
    <property type="evidence" value="ECO:0007669"/>
    <property type="project" value="InterPro"/>
</dbReference>
<evidence type="ECO:0000256" key="2">
    <source>
        <dbReference type="ARBA" id="ARBA00022729"/>
    </source>
</evidence>
<sequence length="820" mass="88328">MTSHHRPLPRRSLLIGAASTGAVLSTGAMSRWAAPLAAAPLAAAPLAAAATDAAYAALRSAWVDVLTGGPQDLGDPDVQAAITQRDTATANALALVDPDPNRTAVFTDIPYNPADTLRSRGVAQSCSRIKAMALSWATEGSSYYGDAALRDTMLDAVDTVLTHNYVAGEPEDDSWYNHEIAIPQYLNDALTILHAHVGSSIMQRHTAAVDWFVPDPRYNYPPSHPKHKLSTGGNRVDLCEVVIIRGALDHTEARVADGRDALSGVFEYTTSGDGYYRDGGFIQHTSIPYTGTYGRVLLQGAATLITLLAGTPWEVTDPDVEIMFDAVENCYAPTIFDNQLFSNMCGRAVSRKNSVEHGPAISIADGILTLAGAVGASRAKAWREMCVGWFTRDEFVDPTATSDLRRLALFKGLMNDAGLTPTPEPVGHRLMSSVARPIHRRDGWAFTVAMAREGVHGAYEANRENQHGWYQNRGATYLYVRTDNAQFSDAYWPTVDPLRLPGTTAQRRDDMPDGDWRKAYGHFGGGACVDGEFAATGMRMSKGPGGHSLSALKSWFCLDDCIVALGTKITSTENYTVQSVLENRNLHETGTNALTVDGEVFPLGLGDDEYLGRPGWLHLEDVAGYVLLDAANGSPLRAAREERTATWLDINPYWSTHDDTPYTRRYVTVYFGHGRAPTNREYGYLLLPGATPAETAARAADPGVEILAKTTNVHAIHVPHLGFTGANFFSGGYTVQLGGGATLGTDKNASVVLSQQGNELWVGVANATHRLDSVTVTLSGTSYSPSSSDPTVQVSKSGRTITITVDTSARDGRTHRAILV</sequence>
<evidence type="ECO:0000259" key="6">
    <source>
        <dbReference type="Pfam" id="PF02278"/>
    </source>
</evidence>
<dbReference type="PROSITE" id="PS51318">
    <property type="entry name" value="TAT"/>
    <property type="match status" value="1"/>
</dbReference>
<dbReference type="GO" id="GO:0005576">
    <property type="term" value="C:extracellular region"/>
    <property type="evidence" value="ECO:0007669"/>
    <property type="project" value="InterPro"/>
</dbReference>
<dbReference type="CDD" id="cd01083">
    <property type="entry name" value="GAG_Lyase"/>
    <property type="match status" value="1"/>
</dbReference>
<dbReference type="GO" id="GO:0030246">
    <property type="term" value="F:carbohydrate binding"/>
    <property type="evidence" value="ECO:0007669"/>
    <property type="project" value="InterPro"/>
</dbReference>
<dbReference type="InterPro" id="IPR008929">
    <property type="entry name" value="Chondroitin_lyas"/>
</dbReference>
<feature type="domain" description="Polysaccharide lyase 8 N-terminal alpha-helical" evidence="8">
    <location>
        <begin position="62"/>
        <end position="386"/>
    </location>
</feature>
<feature type="signal peptide" evidence="5">
    <location>
        <begin position="1"/>
        <end position="33"/>
    </location>
</feature>
<protein>
    <submittedName>
        <fullName evidence="9">Polysaccharide lyase 8 family protein</fullName>
    </submittedName>
</protein>
<evidence type="ECO:0000313" key="9">
    <source>
        <dbReference type="EMBL" id="NEE02230.1"/>
    </source>
</evidence>
<keyword evidence="3 9" id="KW-0456">Lyase</keyword>
<dbReference type="InterPro" id="IPR012970">
    <property type="entry name" value="Lyase_8_alpha_N"/>
</dbReference>
<dbReference type="GO" id="GO:0016837">
    <property type="term" value="F:carbon-oxygen lyase activity, acting on polysaccharides"/>
    <property type="evidence" value="ECO:0007669"/>
    <property type="project" value="UniProtKB-ARBA"/>
</dbReference>
<dbReference type="PANTHER" id="PTHR38481:SF1">
    <property type="entry name" value="HYALURONATE LYASE"/>
    <property type="match status" value="1"/>
</dbReference>
<evidence type="ECO:0000256" key="1">
    <source>
        <dbReference type="ARBA" id="ARBA00006699"/>
    </source>
</evidence>
<proteinExistence type="inferred from homology"/>
<evidence type="ECO:0000313" key="10">
    <source>
        <dbReference type="Proteomes" id="UP000475214"/>
    </source>
</evidence>
<feature type="active site" evidence="4">
    <location>
        <position position="284"/>
    </location>
</feature>
<dbReference type="Pfam" id="PF02278">
    <property type="entry name" value="Lyase_8"/>
    <property type="match status" value="1"/>
</dbReference>